<protein>
    <submittedName>
        <fullName evidence="2">Uncharacterized protein</fullName>
    </submittedName>
</protein>
<dbReference type="AlphaFoldDB" id="A0A251XF78"/>
<dbReference type="NCBIfam" id="NF033766">
    <property type="entry name" value="choice_anch_G"/>
    <property type="match status" value="1"/>
</dbReference>
<dbReference type="InterPro" id="IPR047900">
    <property type="entry name" value="Choice_anch_G"/>
</dbReference>
<keyword evidence="3" id="KW-1185">Reference proteome</keyword>
<evidence type="ECO:0000313" key="2">
    <source>
        <dbReference type="EMBL" id="OUE00448.1"/>
    </source>
</evidence>
<dbReference type="Proteomes" id="UP000195062">
    <property type="component" value="Unassembled WGS sequence"/>
</dbReference>
<evidence type="ECO:0000313" key="3">
    <source>
        <dbReference type="Proteomes" id="UP000195062"/>
    </source>
</evidence>
<proteinExistence type="predicted"/>
<sequence>MQQLAPGATAQIALSADVDGILTGVVGPLLTGVVDIATPTGNIVTTVDTAAAVRAVLAEPLTSDGVTVDLDAGTVTLDIAQYIQATEGATLNDLDPNTELLSAPVLAGVVSGLLSDALPAAVLEATLDATRVVVNVDAGVRLLNGIGIPIPVGTVSIDIDTTLANLLNPTGPGNEAPDIDVATTVLLLDAGALVQPLVDQLLPSIRTSTGNLLELSDVTAVTTSLIGSLAPVVDALADVVQLTANVQGASEFEDPDAADATGTPSRRSASRCSPWWAARSSTWPPPGCAPSSPRPTTW</sequence>
<feature type="compositionally biased region" description="Polar residues" evidence="1">
    <location>
        <begin position="262"/>
        <end position="271"/>
    </location>
</feature>
<gene>
    <name evidence="2" type="ORF">CMMCAS07_18780</name>
</gene>
<comment type="caution">
    <text evidence="2">The sequence shown here is derived from an EMBL/GenBank/DDBJ whole genome shotgun (WGS) entry which is preliminary data.</text>
</comment>
<feature type="region of interest" description="Disordered" evidence="1">
    <location>
        <begin position="253"/>
        <end position="298"/>
    </location>
</feature>
<accession>A0A251XF78</accession>
<organism evidence="2 3">
    <name type="scientific">Clavibacter michiganensis subsp. michiganensis</name>
    <dbReference type="NCBI Taxonomy" id="33013"/>
    <lineage>
        <taxon>Bacteria</taxon>
        <taxon>Bacillati</taxon>
        <taxon>Actinomycetota</taxon>
        <taxon>Actinomycetes</taxon>
        <taxon>Micrococcales</taxon>
        <taxon>Microbacteriaceae</taxon>
        <taxon>Clavibacter</taxon>
    </lineage>
</organism>
<dbReference type="EMBL" id="MDHH01000008">
    <property type="protein sequence ID" value="OUE00448.1"/>
    <property type="molecule type" value="Genomic_DNA"/>
</dbReference>
<evidence type="ECO:0000256" key="1">
    <source>
        <dbReference type="SAM" id="MobiDB-lite"/>
    </source>
</evidence>
<name>A0A251XF78_CLAMM</name>
<reference evidence="2 3" key="1">
    <citation type="submission" date="2016-08" db="EMBL/GenBank/DDBJ databases">
        <title>Genome sequence of Clavibacter michiganensis subsp. michiganensis strain CASJ007.</title>
        <authorList>
            <person name="Thapa S.P."/>
            <person name="Coaker G."/>
        </authorList>
    </citation>
    <scope>NUCLEOTIDE SEQUENCE [LARGE SCALE GENOMIC DNA]</scope>
    <source>
        <strain evidence="2">CASJ007</strain>
    </source>
</reference>
<feature type="compositionally biased region" description="Low complexity" evidence="1">
    <location>
        <begin position="289"/>
        <end position="298"/>
    </location>
</feature>